<keyword evidence="5" id="KW-1185">Reference proteome</keyword>
<proteinExistence type="predicted"/>
<gene>
    <name evidence="4" type="primary">Aste57867_14626</name>
    <name evidence="3" type="ORF">As57867_014571</name>
    <name evidence="4" type="ORF">ASTE57867_14626</name>
</gene>
<reference evidence="3" key="2">
    <citation type="submission" date="2019-06" db="EMBL/GenBank/DDBJ databases">
        <title>Genomics analysis of Aphanomyces spp. identifies a new class of oomycete effector associated with host adaptation.</title>
        <authorList>
            <person name="Gaulin E."/>
        </authorList>
    </citation>
    <scope>NUCLEOTIDE SEQUENCE</scope>
    <source>
        <strain evidence="3">CBS 578.67</strain>
    </source>
</reference>
<dbReference type="OrthoDB" id="68569at2759"/>
<name>A0A485L256_9STRA</name>
<evidence type="ECO:0000256" key="1">
    <source>
        <dbReference type="SAM" id="Coils"/>
    </source>
</evidence>
<sequence length="439" mass="49213">MSSASDDDTLWDIERDLSFLIATDDQLQAELKQVCDLLGSSGSSGDSDDTEAAAEDKGHSRKRKPNVAPAGARNTYQTRQKQEMLELQRQVHALKQQLDATKLQVALQRDLGEWETAARVELYAKKKALEENELLRESTHHNSLFITKMQSLLRKKPRLTMAYDPSSEEWQAYKLAAHASLRIAGIQAIADRQYSRLQTSFINAGIWDRQDNLFCVRPRRDATSVYIEVVHHLKLEAPFHLFGPVVWQLMNGEHPAPLPLGAQRAIENVDADTAYEMYDETTHGFTGHCNTIFKQYAEATRHVVLWRTVLDDALVSCPGDVEDESAWIVFKADRTNPNQCYMTFLLHAAADPSLFAEVATAPGGAPPSPTIDDVLECLAKLSVEAMPDGLGMHPTPERDVVFDGLPLSLTTFIRKGKRFERHLASAINATVKEFHHQNK</sequence>
<accession>A0A485L256</accession>
<evidence type="ECO:0000313" key="3">
    <source>
        <dbReference type="EMBL" id="KAF0694510.1"/>
    </source>
</evidence>
<evidence type="ECO:0000256" key="2">
    <source>
        <dbReference type="SAM" id="MobiDB-lite"/>
    </source>
</evidence>
<feature type="coiled-coil region" evidence="1">
    <location>
        <begin position="77"/>
        <end position="104"/>
    </location>
</feature>
<feature type="region of interest" description="Disordered" evidence="2">
    <location>
        <begin position="38"/>
        <end position="77"/>
    </location>
</feature>
<reference evidence="4 5" key="1">
    <citation type="submission" date="2019-03" db="EMBL/GenBank/DDBJ databases">
        <authorList>
            <person name="Gaulin E."/>
            <person name="Dumas B."/>
        </authorList>
    </citation>
    <scope>NUCLEOTIDE SEQUENCE [LARGE SCALE GENOMIC DNA]</scope>
    <source>
        <strain evidence="4">CBS 568.67</strain>
    </source>
</reference>
<keyword evidence="1" id="KW-0175">Coiled coil</keyword>
<organism evidence="4 5">
    <name type="scientific">Aphanomyces stellatus</name>
    <dbReference type="NCBI Taxonomy" id="120398"/>
    <lineage>
        <taxon>Eukaryota</taxon>
        <taxon>Sar</taxon>
        <taxon>Stramenopiles</taxon>
        <taxon>Oomycota</taxon>
        <taxon>Saprolegniomycetes</taxon>
        <taxon>Saprolegniales</taxon>
        <taxon>Verrucalvaceae</taxon>
        <taxon>Aphanomyces</taxon>
    </lineage>
</organism>
<evidence type="ECO:0000313" key="5">
    <source>
        <dbReference type="Proteomes" id="UP000332933"/>
    </source>
</evidence>
<dbReference type="Proteomes" id="UP000332933">
    <property type="component" value="Unassembled WGS sequence"/>
</dbReference>
<dbReference type="EMBL" id="CAADRA010005585">
    <property type="protein sequence ID" value="VFT91445.1"/>
    <property type="molecule type" value="Genomic_DNA"/>
</dbReference>
<evidence type="ECO:0000313" key="4">
    <source>
        <dbReference type="EMBL" id="VFT91445.1"/>
    </source>
</evidence>
<dbReference type="AlphaFoldDB" id="A0A485L256"/>
<protein>
    <submittedName>
        <fullName evidence="4">Aste57867_14626 protein</fullName>
    </submittedName>
</protein>
<dbReference type="EMBL" id="VJMH01005564">
    <property type="protein sequence ID" value="KAF0694510.1"/>
    <property type="molecule type" value="Genomic_DNA"/>
</dbReference>